<dbReference type="PROSITE" id="PS51178">
    <property type="entry name" value="PASTA"/>
    <property type="match status" value="1"/>
</dbReference>
<dbReference type="Pfam" id="PF03793">
    <property type="entry name" value="PASTA"/>
    <property type="match status" value="1"/>
</dbReference>
<comment type="subcellular location">
    <subcellularLocation>
        <location evidence="1">Membrane</location>
    </subcellularLocation>
</comment>
<reference evidence="5 6" key="1">
    <citation type="submission" date="2020-04" db="EMBL/GenBank/DDBJ databases">
        <authorList>
            <consortium name="Desulfovibrio sp. FSS-1 genome sequencing consortium"/>
            <person name="Shimoshige H."/>
            <person name="Kobayashi H."/>
            <person name="Maekawa T."/>
        </authorList>
    </citation>
    <scope>NUCLEOTIDE SEQUENCE [LARGE SCALE GENOMIC DNA]</scope>
    <source>
        <strain evidence="5 6">SIID29052-01</strain>
    </source>
</reference>
<dbReference type="InterPro" id="IPR012338">
    <property type="entry name" value="Beta-lactam/transpept-like"/>
</dbReference>
<dbReference type="GO" id="GO:0005886">
    <property type="term" value="C:plasma membrane"/>
    <property type="evidence" value="ECO:0007669"/>
    <property type="project" value="TreeGrafter"/>
</dbReference>
<dbReference type="PANTHER" id="PTHR30627:SF1">
    <property type="entry name" value="PEPTIDOGLYCAN D,D-TRANSPEPTIDASE FTSI"/>
    <property type="match status" value="1"/>
</dbReference>
<comment type="caution">
    <text evidence="5">The sequence shown here is derived from an EMBL/GenBank/DDBJ whole genome shotgun (WGS) entry which is preliminary data.</text>
</comment>
<dbReference type="InterPro" id="IPR001460">
    <property type="entry name" value="PCN-bd_Tpept"/>
</dbReference>
<dbReference type="InterPro" id="IPR036138">
    <property type="entry name" value="PBP_dimer_sf"/>
</dbReference>
<dbReference type="Gene3D" id="3.90.1310.10">
    <property type="entry name" value="Penicillin-binding protein 2a (Domain 2)"/>
    <property type="match status" value="1"/>
</dbReference>
<dbReference type="Proteomes" id="UP000494245">
    <property type="component" value="Unassembled WGS sequence"/>
</dbReference>
<dbReference type="Pfam" id="PF03717">
    <property type="entry name" value="PBP_dimer"/>
    <property type="match status" value="1"/>
</dbReference>
<dbReference type="EMBL" id="BLTE01000005">
    <property type="protein sequence ID" value="GFK93557.1"/>
    <property type="molecule type" value="Genomic_DNA"/>
</dbReference>
<dbReference type="SUPFAM" id="SSF54184">
    <property type="entry name" value="Penicillin-binding protein 2x (pbp-2x), c-terminal domain"/>
    <property type="match status" value="1"/>
</dbReference>
<dbReference type="SUPFAM" id="SSF56519">
    <property type="entry name" value="Penicillin binding protein dimerisation domain"/>
    <property type="match status" value="1"/>
</dbReference>
<dbReference type="Gene3D" id="3.40.710.10">
    <property type="entry name" value="DD-peptidase/beta-lactamase superfamily"/>
    <property type="match status" value="1"/>
</dbReference>
<evidence type="ECO:0000259" key="4">
    <source>
        <dbReference type="PROSITE" id="PS51178"/>
    </source>
</evidence>
<evidence type="ECO:0000256" key="1">
    <source>
        <dbReference type="ARBA" id="ARBA00004370"/>
    </source>
</evidence>
<dbReference type="InterPro" id="IPR050515">
    <property type="entry name" value="Beta-lactam/transpept"/>
</dbReference>
<gene>
    <name evidence="5" type="primary">ftsI</name>
    <name evidence="5" type="ORF">NNJEOMEG_01391</name>
</gene>
<dbReference type="Gene3D" id="3.30.450.330">
    <property type="match status" value="1"/>
</dbReference>
<dbReference type="PANTHER" id="PTHR30627">
    <property type="entry name" value="PEPTIDOGLYCAN D,D-TRANSPEPTIDASE"/>
    <property type="match status" value="1"/>
</dbReference>
<evidence type="ECO:0000256" key="2">
    <source>
        <dbReference type="ARBA" id="ARBA00022645"/>
    </source>
</evidence>
<organism evidence="5 6">
    <name type="scientific">Fundidesulfovibrio magnetotacticus</name>
    <dbReference type="NCBI Taxonomy" id="2730080"/>
    <lineage>
        <taxon>Bacteria</taxon>
        <taxon>Pseudomonadati</taxon>
        <taxon>Thermodesulfobacteriota</taxon>
        <taxon>Desulfovibrionia</taxon>
        <taxon>Desulfovibrionales</taxon>
        <taxon>Desulfovibrionaceae</taxon>
        <taxon>Fundidesulfovibrio</taxon>
    </lineage>
</organism>
<evidence type="ECO:0000313" key="6">
    <source>
        <dbReference type="Proteomes" id="UP000494245"/>
    </source>
</evidence>
<reference evidence="5 6" key="2">
    <citation type="submission" date="2020-05" db="EMBL/GenBank/DDBJ databases">
        <title>Draft genome sequence of Desulfovibrio sp. strainFSS-1.</title>
        <authorList>
            <person name="Shimoshige H."/>
            <person name="Kobayashi H."/>
            <person name="Maekawa T."/>
        </authorList>
    </citation>
    <scope>NUCLEOTIDE SEQUENCE [LARGE SCALE GENOMIC DNA]</scope>
    <source>
        <strain evidence="5 6">SIID29052-01</strain>
    </source>
</reference>
<dbReference type="SUPFAM" id="SSF56601">
    <property type="entry name" value="beta-lactamase/transpeptidase-like"/>
    <property type="match status" value="1"/>
</dbReference>
<feature type="domain" description="PASTA" evidence="4">
    <location>
        <begin position="596"/>
        <end position="660"/>
    </location>
</feature>
<dbReference type="GO" id="GO:0008658">
    <property type="term" value="F:penicillin binding"/>
    <property type="evidence" value="ECO:0007669"/>
    <property type="project" value="InterPro"/>
</dbReference>
<dbReference type="RefSeq" id="WP_173082702.1">
    <property type="nucleotide sequence ID" value="NZ_BLTE01000005.1"/>
</dbReference>
<dbReference type="GO" id="GO:0009002">
    <property type="term" value="F:serine-type D-Ala-D-Ala carboxypeptidase activity"/>
    <property type="evidence" value="ECO:0007669"/>
    <property type="project" value="UniProtKB-EC"/>
</dbReference>
<keyword evidence="2 5" id="KW-0645">Protease</keyword>
<protein>
    <submittedName>
        <fullName evidence="5">Peptidoglycan D,D-transpeptidase FtsI</fullName>
        <ecNumber evidence="5">3.4.16.4</ecNumber>
    </submittedName>
</protein>
<keyword evidence="3" id="KW-0472">Membrane</keyword>
<dbReference type="InterPro" id="IPR005311">
    <property type="entry name" value="PBP_dimer"/>
</dbReference>
<proteinExistence type="predicted"/>
<sequence length="660" mass="71744">MSRGQKQIRDYSRIRLIVVCGVFFLFWASLWVRAAHLQIVQGPRLAEQALRQHLALETDRGRRGAIVDRNGQLLAKSVEFASVYANPKDVKNPDEAAQALSKVLGEPLKDLTRKLHGRGSFVYLDRRVNDRVAAQVRALNIPGVHVAPEFGRSYPNKQMAGQLLGFVGYDDQGLEGLEKHFEAYLAGKKAKYVVQRDASGRRLYLDAQGREMANADGAEIRLTIDSQIQFFAEEALAKAVTENRGKAGICIVVHVKSAEILAWANYPFFNPNGGDNPDPKAGRNRLALDVLEPGSTMKPILIAAALQEKVIRPETQYNCEKGQWNFYNIATIRDTHPYDVISVDKILRWSSNIGAAKIGLDLGAHKLHAYFDRVGFGQPTGLPLPGEAKGLMRPVSAWSKLDLATCSFGQGIGVTPVQLAQAFHVIANNGVKKPLRLVMDPPQDSSFWPETRVFDPQVAKTVQLMMRDVVEAEKGTGVKAHIDGLELGGKTGTAQKARARGGYGDKYLANFVGFVPAVDPEYMVLVMVDEPEPNHYGGVVAAPAMREVALKSLSYLGRLPESVKMQQADKGPAPAPVRASDVAEALGVAFPPMNIAVDGAEVPNLVGMPLRKAAEILAGKGVVPTLKGSGLVVGKQNPAPGAHWDAVNKEPFTIWLAKAS</sequence>
<accession>A0A6V8LV63</accession>
<evidence type="ECO:0000256" key="3">
    <source>
        <dbReference type="ARBA" id="ARBA00023136"/>
    </source>
</evidence>
<dbReference type="GO" id="GO:0071555">
    <property type="term" value="P:cell wall organization"/>
    <property type="evidence" value="ECO:0007669"/>
    <property type="project" value="TreeGrafter"/>
</dbReference>
<dbReference type="Pfam" id="PF00905">
    <property type="entry name" value="Transpeptidase"/>
    <property type="match status" value="1"/>
</dbReference>
<keyword evidence="6" id="KW-1185">Reference proteome</keyword>
<dbReference type="AlphaFoldDB" id="A0A6V8LV63"/>
<name>A0A6V8LV63_9BACT</name>
<dbReference type="EC" id="3.4.16.4" evidence="5"/>
<evidence type="ECO:0000313" key="5">
    <source>
        <dbReference type="EMBL" id="GFK93557.1"/>
    </source>
</evidence>
<dbReference type="InterPro" id="IPR005543">
    <property type="entry name" value="PASTA_dom"/>
</dbReference>
<keyword evidence="5" id="KW-0378">Hydrolase</keyword>
<keyword evidence="2 5" id="KW-0121">Carboxypeptidase</keyword>